<sequence>MLIGLLREHLRPFRRTLLLVIVLQLLQTLASLYLPTLNADIIDRGVVRGDTGYILRVGGLMVGVSVVALLGQAVAVYFAARVAMGLGRDLRAALYHRVQSFSARDVGAFGTPSLITRVTNDVQQVQMLVTSALTLSVIAPVVCLGSFALALHQDVPLSGVLLIALLLLIVVIAVVVLRARPYFRLMQERLDGINHVLREQITGVRVIRAFVREEFEQARFDRANDELYGVSLRAGQVMAALFPVVLLAVNVSSVAVLWFGGHRIDGGDLQVGELTAFLSYLLQTLMSVLLATFMFMMLPRAEISAERVQEVLRTSPEIVPPDEPVKLPARQGRVEFRGVTLLLPGAEEPVLRDVDLVGEPGRVTAIVGSTGSGKTTLLHLIPRLMDVTAGQVTIDGADVRELDRAALSTLIGLVPQKPYLFSGTIASNLRYGDPDATDDELWRALEIAQATDFVRRLPDGLDAPISQGGRNLSGGQRQRLAIARALVHRPRIYLFDDSFSALDYATDAALRAALLRQTADATVLVVAQRISTIRNADRIVVLDQGRVVGTGTHDELLETNATYQEIVASQRSGEEAAA</sequence>
<dbReference type="OrthoDB" id="9806127at2"/>
<evidence type="ECO:0000313" key="13">
    <source>
        <dbReference type="Proteomes" id="UP000184440"/>
    </source>
</evidence>
<comment type="subcellular location">
    <subcellularLocation>
        <location evidence="1">Cell membrane</location>
        <topology evidence="1">Multi-pass membrane protein</topology>
    </subcellularLocation>
</comment>
<evidence type="ECO:0000256" key="8">
    <source>
        <dbReference type="ARBA" id="ARBA00023136"/>
    </source>
</evidence>
<feature type="transmembrane region" description="Helical" evidence="9">
    <location>
        <begin position="280"/>
        <end position="298"/>
    </location>
</feature>
<dbReference type="FunFam" id="1.20.1560.10:FF:000040">
    <property type="entry name" value="Multidrug ABC transporter ATP-binding protein"/>
    <property type="match status" value="1"/>
</dbReference>
<dbReference type="PANTHER" id="PTHR43394:SF1">
    <property type="entry name" value="ATP-BINDING CASSETTE SUB-FAMILY B MEMBER 10, MITOCHONDRIAL"/>
    <property type="match status" value="1"/>
</dbReference>
<evidence type="ECO:0000313" key="12">
    <source>
        <dbReference type="EMBL" id="SHN14607.1"/>
    </source>
</evidence>
<accession>A0A1M7PCG5</accession>
<dbReference type="RefSeq" id="WP_073255819.1">
    <property type="nucleotide sequence ID" value="NZ_FRCS01000003.1"/>
</dbReference>
<evidence type="ECO:0000256" key="5">
    <source>
        <dbReference type="ARBA" id="ARBA00022741"/>
    </source>
</evidence>
<keyword evidence="2" id="KW-0813">Transport</keyword>
<dbReference type="Pfam" id="PF00005">
    <property type="entry name" value="ABC_tran"/>
    <property type="match status" value="1"/>
</dbReference>
<feature type="transmembrane region" description="Helical" evidence="9">
    <location>
        <begin position="127"/>
        <end position="151"/>
    </location>
</feature>
<dbReference type="PROSITE" id="PS50893">
    <property type="entry name" value="ABC_TRANSPORTER_2"/>
    <property type="match status" value="1"/>
</dbReference>
<keyword evidence="8 9" id="KW-0472">Membrane</keyword>
<keyword evidence="3" id="KW-1003">Cell membrane</keyword>
<dbReference type="GO" id="GO:0005886">
    <property type="term" value="C:plasma membrane"/>
    <property type="evidence" value="ECO:0007669"/>
    <property type="project" value="UniProtKB-SubCell"/>
</dbReference>
<dbReference type="EMBL" id="FRCS01000003">
    <property type="protein sequence ID" value="SHN14607.1"/>
    <property type="molecule type" value="Genomic_DNA"/>
</dbReference>
<feature type="transmembrane region" description="Helical" evidence="9">
    <location>
        <begin position="54"/>
        <end position="80"/>
    </location>
</feature>
<feature type="transmembrane region" description="Helical" evidence="9">
    <location>
        <begin position="237"/>
        <end position="260"/>
    </location>
</feature>
<dbReference type="SMART" id="SM00382">
    <property type="entry name" value="AAA"/>
    <property type="match status" value="1"/>
</dbReference>
<dbReference type="PROSITE" id="PS00211">
    <property type="entry name" value="ABC_TRANSPORTER_1"/>
    <property type="match status" value="1"/>
</dbReference>
<protein>
    <submittedName>
        <fullName evidence="12">ATP-binding cassette, subfamily B</fullName>
    </submittedName>
</protein>
<evidence type="ECO:0000256" key="4">
    <source>
        <dbReference type="ARBA" id="ARBA00022692"/>
    </source>
</evidence>
<dbReference type="Pfam" id="PF00664">
    <property type="entry name" value="ABC_membrane"/>
    <property type="match status" value="1"/>
</dbReference>
<dbReference type="Gene3D" id="1.20.1560.10">
    <property type="entry name" value="ABC transporter type 1, transmembrane domain"/>
    <property type="match status" value="1"/>
</dbReference>
<dbReference type="SUPFAM" id="SSF52540">
    <property type="entry name" value="P-loop containing nucleoside triphosphate hydrolases"/>
    <property type="match status" value="1"/>
</dbReference>
<evidence type="ECO:0000259" key="11">
    <source>
        <dbReference type="PROSITE" id="PS50929"/>
    </source>
</evidence>
<feature type="transmembrane region" description="Helical" evidence="9">
    <location>
        <begin position="157"/>
        <end position="177"/>
    </location>
</feature>
<evidence type="ECO:0000259" key="10">
    <source>
        <dbReference type="PROSITE" id="PS50893"/>
    </source>
</evidence>
<evidence type="ECO:0000256" key="2">
    <source>
        <dbReference type="ARBA" id="ARBA00022448"/>
    </source>
</evidence>
<dbReference type="PROSITE" id="PS50929">
    <property type="entry name" value="ABC_TM1F"/>
    <property type="match status" value="1"/>
</dbReference>
<dbReference type="GO" id="GO:0016887">
    <property type="term" value="F:ATP hydrolysis activity"/>
    <property type="evidence" value="ECO:0007669"/>
    <property type="project" value="InterPro"/>
</dbReference>
<evidence type="ECO:0000256" key="1">
    <source>
        <dbReference type="ARBA" id="ARBA00004651"/>
    </source>
</evidence>
<keyword evidence="4 9" id="KW-0812">Transmembrane</keyword>
<dbReference type="GO" id="GO:0005524">
    <property type="term" value="F:ATP binding"/>
    <property type="evidence" value="ECO:0007669"/>
    <property type="project" value="UniProtKB-KW"/>
</dbReference>
<dbReference type="Gene3D" id="3.40.50.300">
    <property type="entry name" value="P-loop containing nucleotide triphosphate hydrolases"/>
    <property type="match status" value="1"/>
</dbReference>
<dbReference type="CDD" id="cd18548">
    <property type="entry name" value="ABC_6TM_Tm287_like"/>
    <property type="match status" value="1"/>
</dbReference>
<dbReference type="InterPro" id="IPR036640">
    <property type="entry name" value="ABC1_TM_sf"/>
</dbReference>
<dbReference type="FunFam" id="3.40.50.300:FF:000854">
    <property type="entry name" value="Multidrug ABC transporter ATP-binding protein"/>
    <property type="match status" value="1"/>
</dbReference>
<dbReference type="InterPro" id="IPR017871">
    <property type="entry name" value="ABC_transporter-like_CS"/>
</dbReference>
<dbReference type="InterPro" id="IPR027417">
    <property type="entry name" value="P-loop_NTPase"/>
</dbReference>
<dbReference type="STRING" id="134849.SAMN05443668_103202"/>
<keyword evidence="6 12" id="KW-0067">ATP-binding</keyword>
<proteinExistence type="predicted"/>
<keyword evidence="5" id="KW-0547">Nucleotide-binding</keyword>
<evidence type="ECO:0000256" key="3">
    <source>
        <dbReference type="ARBA" id="ARBA00022475"/>
    </source>
</evidence>
<evidence type="ECO:0000256" key="9">
    <source>
        <dbReference type="SAM" id="Phobius"/>
    </source>
</evidence>
<dbReference type="SUPFAM" id="SSF90123">
    <property type="entry name" value="ABC transporter transmembrane region"/>
    <property type="match status" value="1"/>
</dbReference>
<evidence type="ECO:0000256" key="6">
    <source>
        <dbReference type="ARBA" id="ARBA00022840"/>
    </source>
</evidence>
<feature type="domain" description="ABC transporter" evidence="10">
    <location>
        <begin position="334"/>
        <end position="569"/>
    </location>
</feature>
<feature type="domain" description="ABC transmembrane type-1" evidence="11">
    <location>
        <begin position="18"/>
        <end position="300"/>
    </location>
</feature>
<dbReference type="GO" id="GO:0015421">
    <property type="term" value="F:ABC-type oligopeptide transporter activity"/>
    <property type="evidence" value="ECO:0007669"/>
    <property type="project" value="TreeGrafter"/>
</dbReference>
<dbReference type="InterPro" id="IPR003593">
    <property type="entry name" value="AAA+_ATPase"/>
</dbReference>
<keyword evidence="7 9" id="KW-1133">Transmembrane helix</keyword>
<dbReference type="InterPro" id="IPR003439">
    <property type="entry name" value="ABC_transporter-like_ATP-bd"/>
</dbReference>
<organism evidence="12 13">
    <name type="scientific">Cryptosporangium aurantiacum</name>
    <dbReference type="NCBI Taxonomy" id="134849"/>
    <lineage>
        <taxon>Bacteria</taxon>
        <taxon>Bacillati</taxon>
        <taxon>Actinomycetota</taxon>
        <taxon>Actinomycetes</taxon>
        <taxon>Cryptosporangiales</taxon>
        <taxon>Cryptosporangiaceae</taxon>
        <taxon>Cryptosporangium</taxon>
    </lineage>
</organism>
<dbReference type="InterPro" id="IPR011527">
    <property type="entry name" value="ABC1_TM_dom"/>
</dbReference>
<dbReference type="PANTHER" id="PTHR43394">
    <property type="entry name" value="ATP-DEPENDENT PERMEASE MDL1, MITOCHONDRIAL"/>
    <property type="match status" value="1"/>
</dbReference>
<reference evidence="12 13" key="1">
    <citation type="submission" date="2016-11" db="EMBL/GenBank/DDBJ databases">
        <authorList>
            <person name="Jaros S."/>
            <person name="Januszkiewicz K."/>
            <person name="Wedrychowicz H."/>
        </authorList>
    </citation>
    <scope>NUCLEOTIDE SEQUENCE [LARGE SCALE GENOMIC DNA]</scope>
    <source>
        <strain evidence="12 13">DSM 46144</strain>
    </source>
</reference>
<dbReference type="Proteomes" id="UP000184440">
    <property type="component" value="Unassembled WGS sequence"/>
</dbReference>
<name>A0A1M7PCG5_9ACTN</name>
<keyword evidence="13" id="KW-1185">Reference proteome</keyword>
<gene>
    <name evidence="12" type="ORF">SAMN05443668_103202</name>
</gene>
<dbReference type="AlphaFoldDB" id="A0A1M7PCG5"/>
<dbReference type="InterPro" id="IPR039421">
    <property type="entry name" value="Type_1_exporter"/>
</dbReference>
<evidence type="ECO:0000256" key="7">
    <source>
        <dbReference type="ARBA" id="ARBA00022989"/>
    </source>
</evidence>